<protein>
    <submittedName>
        <fullName evidence="2">Uncharacterized protein</fullName>
    </submittedName>
</protein>
<dbReference type="Proteomes" id="UP000807306">
    <property type="component" value="Unassembled WGS sequence"/>
</dbReference>
<keyword evidence="1" id="KW-1133">Transmembrane helix</keyword>
<keyword evidence="1" id="KW-0472">Membrane</keyword>
<evidence type="ECO:0000313" key="3">
    <source>
        <dbReference type="Proteomes" id="UP000807306"/>
    </source>
</evidence>
<feature type="transmembrane region" description="Helical" evidence="1">
    <location>
        <begin position="213"/>
        <end position="235"/>
    </location>
</feature>
<keyword evidence="3" id="KW-1185">Reference proteome</keyword>
<comment type="caution">
    <text evidence="2">The sequence shown here is derived from an EMBL/GenBank/DDBJ whole genome shotgun (WGS) entry which is preliminary data.</text>
</comment>
<dbReference type="OrthoDB" id="3197626at2759"/>
<keyword evidence="1" id="KW-0812">Transmembrane</keyword>
<reference evidence="2" key="1">
    <citation type="submission" date="2020-11" db="EMBL/GenBank/DDBJ databases">
        <authorList>
            <consortium name="DOE Joint Genome Institute"/>
            <person name="Ahrendt S."/>
            <person name="Riley R."/>
            <person name="Andreopoulos W."/>
            <person name="Labutti K."/>
            <person name="Pangilinan J."/>
            <person name="Ruiz-Duenas F.J."/>
            <person name="Barrasa J.M."/>
            <person name="Sanchez-Garcia M."/>
            <person name="Camarero S."/>
            <person name="Miyauchi S."/>
            <person name="Serrano A."/>
            <person name="Linde D."/>
            <person name="Babiker R."/>
            <person name="Drula E."/>
            <person name="Ayuso-Fernandez I."/>
            <person name="Pacheco R."/>
            <person name="Padilla G."/>
            <person name="Ferreira P."/>
            <person name="Barriuso J."/>
            <person name="Kellner H."/>
            <person name="Castanera R."/>
            <person name="Alfaro M."/>
            <person name="Ramirez L."/>
            <person name="Pisabarro A.G."/>
            <person name="Kuo A."/>
            <person name="Tritt A."/>
            <person name="Lipzen A."/>
            <person name="He G."/>
            <person name="Yan M."/>
            <person name="Ng V."/>
            <person name="Cullen D."/>
            <person name="Martin F."/>
            <person name="Rosso M.-N."/>
            <person name="Henrissat B."/>
            <person name="Hibbett D."/>
            <person name="Martinez A.T."/>
            <person name="Grigoriev I.V."/>
        </authorList>
    </citation>
    <scope>NUCLEOTIDE SEQUENCE</scope>
    <source>
        <strain evidence="2">CBS 506.95</strain>
    </source>
</reference>
<feature type="transmembrane region" description="Helical" evidence="1">
    <location>
        <begin position="172"/>
        <end position="193"/>
    </location>
</feature>
<dbReference type="AlphaFoldDB" id="A0A9P6EIA6"/>
<feature type="transmembrane region" description="Helical" evidence="1">
    <location>
        <begin position="55"/>
        <end position="76"/>
    </location>
</feature>
<feature type="transmembrane region" description="Helical" evidence="1">
    <location>
        <begin position="88"/>
        <end position="110"/>
    </location>
</feature>
<evidence type="ECO:0000256" key="1">
    <source>
        <dbReference type="SAM" id="Phobius"/>
    </source>
</evidence>
<feature type="transmembrane region" description="Helical" evidence="1">
    <location>
        <begin position="12"/>
        <end position="35"/>
    </location>
</feature>
<evidence type="ECO:0000313" key="2">
    <source>
        <dbReference type="EMBL" id="KAF9530186.1"/>
    </source>
</evidence>
<accession>A0A9P6EIA6</accession>
<proteinExistence type="predicted"/>
<gene>
    <name evidence="2" type="ORF">CPB83DRAFT_810997</name>
</gene>
<feature type="transmembrane region" description="Helical" evidence="1">
    <location>
        <begin position="116"/>
        <end position="135"/>
    </location>
</feature>
<organism evidence="2 3">
    <name type="scientific">Crepidotus variabilis</name>
    <dbReference type="NCBI Taxonomy" id="179855"/>
    <lineage>
        <taxon>Eukaryota</taxon>
        <taxon>Fungi</taxon>
        <taxon>Dikarya</taxon>
        <taxon>Basidiomycota</taxon>
        <taxon>Agaricomycotina</taxon>
        <taxon>Agaricomycetes</taxon>
        <taxon>Agaricomycetidae</taxon>
        <taxon>Agaricales</taxon>
        <taxon>Agaricineae</taxon>
        <taxon>Crepidotaceae</taxon>
        <taxon>Crepidotus</taxon>
    </lineage>
</organism>
<sequence>MLKSDVLSPDDALLSVAVFMALLYIFAGIYIWELILSLDFEWDFIRGRRQFKWPLVAYFANRYLLLCSLISTYAFLFRRTDCEAIYRLQSITANMALGFASVNFAVRTIYIWMQNVYVTSIVCLLVVGQWVVTALGKSCNPPGTTAQDLKSKWVSGYGCVSESANIRRTSSIFLYAIFFDFVILSLNMYKLGATPWRASKRLFSLSHALLKQGMVYFVIAFLANLVAVVMVILNLNVILRGVFVAPAHTISTIAACRSVRSLNNYLHKGRNVRYAKQPTNSSLLTTSTVLVLCYLSQTMRIRMTRLKTQKFSILLTMQPNQKL</sequence>
<name>A0A9P6EIA6_9AGAR</name>
<dbReference type="EMBL" id="MU157841">
    <property type="protein sequence ID" value="KAF9530186.1"/>
    <property type="molecule type" value="Genomic_DNA"/>
</dbReference>